<dbReference type="PIRSF" id="PIRSF006066">
    <property type="entry name" value="HI0050"/>
    <property type="match status" value="1"/>
</dbReference>
<name>V6M9B0_9BACL</name>
<feature type="transmembrane region" description="Helical" evidence="7">
    <location>
        <begin position="224"/>
        <end position="242"/>
    </location>
</feature>
<evidence type="ECO:0000313" key="9">
    <source>
        <dbReference type="EMBL" id="EST54862.1"/>
    </source>
</evidence>
<keyword evidence="10" id="KW-1185">Reference proteome</keyword>
<feature type="transmembrane region" description="Helical" evidence="7">
    <location>
        <begin position="140"/>
        <end position="167"/>
    </location>
</feature>
<dbReference type="InterPro" id="IPR010656">
    <property type="entry name" value="DctM"/>
</dbReference>
<accession>V6M9B0</accession>
<keyword evidence="6 7" id="KW-0472">Membrane</keyword>
<dbReference type="PANTHER" id="PTHR33362">
    <property type="entry name" value="SIALIC ACID TRAP TRANSPORTER PERMEASE PROTEIN SIAT-RELATED"/>
    <property type="match status" value="1"/>
</dbReference>
<dbReference type="HOGENOM" id="CLU_019824_4_0_9"/>
<evidence type="ECO:0000313" key="10">
    <source>
        <dbReference type="Proteomes" id="UP000017973"/>
    </source>
</evidence>
<dbReference type="EMBL" id="AYJU01000015">
    <property type="protein sequence ID" value="EST54862.1"/>
    <property type="molecule type" value="Genomic_DNA"/>
</dbReference>
<feature type="transmembrane region" description="Helical" evidence="7">
    <location>
        <begin position="404"/>
        <end position="428"/>
    </location>
</feature>
<evidence type="ECO:0000256" key="5">
    <source>
        <dbReference type="ARBA" id="ARBA00022989"/>
    </source>
</evidence>
<gene>
    <name evidence="9" type="ORF">T458_10095</name>
</gene>
<dbReference type="STRING" id="1408254.T458_10095"/>
<dbReference type="eggNOG" id="COG1593">
    <property type="taxonomic scope" value="Bacteria"/>
</dbReference>
<protein>
    <submittedName>
        <fullName evidence="9">C4-dicarboxylate ABC transporter permease</fullName>
    </submittedName>
</protein>
<feature type="transmembrane region" description="Helical" evidence="7">
    <location>
        <begin position="280"/>
        <end position="299"/>
    </location>
</feature>
<dbReference type="RefSeq" id="WP_023555986.1">
    <property type="nucleotide sequence ID" value="NZ_KI629782.1"/>
</dbReference>
<reference evidence="9 10" key="1">
    <citation type="journal article" date="2014" name="Genome Announc.">
        <title>Draft Genome Sequence of Brevibacillus panacihumi Strain W25, a Halotolerant Hydrocarbon-Degrading Bacterium.</title>
        <authorList>
            <person name="Wang X."/>
            <person name="Jin D."/>
            <person name="Zhou L."/>
            <person name="Wu L."/>
            <person name="An W."/>
            <person name="Chen Y."/>
            <person name="Zhao L."/>
        </authorList>
    </citation>
    <scope>NUCLEOTIDE SEQUENCE [LARGE SCALE GENOMIC DNA]</scope>
    <source>
        <strain evidence="9 10">W25</strain>
    </source>
</reference>
<dbReference type="NCBIfam" id="TIGR00786">
    <property type="entry name" value="dctM"/>
    <property type="match status" value="1"/>
</dbReference>
<keyword evidence="5 7" id="KW-1133">Transmembrane helix</keyword>
<dbReference type="Pfam" id="PF06808">
    <property type="entry name" value="DctM"/>
    <property type="match status" value="1"/>
</dbReference>
<organism evidence="9 10">
    <name type="scientific">Brevibacillus panacihumi W25</name>
    <dbReference type="NCBI Taxonomy" id="1408254"/>
    <lineage>
        <taxon>Bacteria</taxon>
        <taxon>Bacillati</taxon>
        <taxon>Bacillota</taxon>
        <taxon>Bacilli</taxon>
        <taxon>Bacillales</taxon>
        <taxon>Paenibacillaceae</taxon>
        <taxon>Brevibacillus</taxon>
    </lineage>
</organism>
<sequence length="433" mass="45197">MESYLYFGAFIIALLAFLATGISVAVAMGIIGVLGTLIFISPNALSQLGSIALNQSSSMVLIVVPLFVLMSEALAASPIGSNLFRTAQLWLGRIPGALGMSTILTSAGFSAVCGSSPVTAATIGSVAVPEMVKNGYDRKLALGLTAAGGTLGILIPPSVAMILYGVITETSIGALFIAGIVPGLIIAGLLCLTVWIKVMLNPQLAPPVKTSVTWGERMRSLKSVLPVLLLGVAVMGAIYSGIATPTESGAVGAAVALIIVGVSGYLAIHSLKRILENTVKTTAMFLFLVIGGMFSSFVLNRIGIPQGMAEILTSMDMPGWVIIVGINLLLLILGMFLDPMSILVIMVPIFFPTVISLGYDPVWFGILVTINTEIAAITPPVGFNLFVLKNVIPKVTIAEVTKGALIFILPLAVGLLLLIFLPEIALFLPSMMK</sequence>
<feature type="transmembrane region" description="Helical" evidence="7">
    <location>
        <begin position="6"/>
        <end position="39"/>
    </location>
</feature>
<evidence type="ECO:0000256" key="1">
    <source>
        <dbReference type="ARBA" id="ARBA00004429"/>
    </source>
</evidence>
<evidence type="ECO:0000256" key="6">
    <source>
        <dbReference type="ARBA" id="ARBA00023136"/>
    </source>
</evidence>
<dbReference type="GO" id="GO:0005886">
    <property type="term" value="C:plasma membrane"/>
    <property type="evidence" value="ECO:0007669"/>
    <property type="project" value="UniProtKB-SubCell"/>
</dbReference>
<dbReference type="Proteomes" id="UP000017973">
    <property type="component" value="Unassembled WGS sequence"/>
</dbReference>
<feature type="transmembrane region" description="Helical" evidence="7">
    <location>
        <begin position="173"/>
        <end position="196"/>
    </location>
</feature>
<evidence type="ECO:0000256" key="2">
    <source>
        <dbReference type="ARBA" id="ARBA00022475"/>
    </source>
</evidence>
<keyword evidence="3" id="KW-0997">Cell inner membrane</keyword>
<dbReference type="PATRIC" id="fig|1408254.3.peg.1997"/>
<feature type="domain" description="TRAP C4-dicarboxylate transport system permease DctM subunit" evidence="8">
    <location>
        <begin position="11"/>
        <end position="424"/>
    </location>
</feature>
<evidence type="ECO:0000256" key="3">
    <source>
        <dbReference type="ARBA" id="ARBA00022519"/>
    </source>
</evidence>
<dbReference type="InterPro" id="IPR004681">
    <property type="entry name" value="TRAP_DctM"/>
</dbReference>
<evidence type="ECO:0000259" key="8">
    <source>
        <dbReference type="Pfam" id="PF06808"/>
    </source>
</evidence>
<dbReference type="GO" id="GO:0022857">
    <property type="term" value="F:transmembrane transporter activity"/>
    <property type="evidence" value="ECO:0007669"/>
    <property type="project" value="TreeGrafter"/>
</dbReference>
<dbReference type="OrthoDB" id="9785600at2"/>
<dbReference type="AlphaFoldDB" id="V6M9B0"/>
<proteinExistence type="predicted"/>
<comment type="caution">
    <text evidence="9">The sequence shown here is derived from an EMBL/GenBank/DDBJ whole genome shotgun (WGS) entry which is preliminary data.</text>
</comment>
<keyword evidence="4 7" id="KW-0812">Transmembrane</keyword>
<evidence type="ECO:0000256" key="7">
    <source>
        <dbReference type="SAM" id="Phobius"/>
    </source>
</evidence>
<feature type="transmembrane region" description="Helical" evidence="7">
    <location>
        <begin position="342"/>
        <end position="359"/>
    </location>
</feature>
<feature type="transmembrane region" description="Helical" evidence="7">
    <location>
        <begin position="319"/>
        <end position="337"/>
    </location>
</feature>
<dbReference type="PANTHER" id="PTHR33362:SF5">
    <property type="entry name" value="C4-DICARBOXYLATE TRAP TRANSPORTER LARGE PERMEASE PROTEIN DCTM"/>
    <property type="match status" value="1"/>
</dbReference>
<feature type="transmembrane region" description="Helical" evidence="7">
    <location>
        <begin position="60"/>
        <end position="80"/>
    </location>
</feature>
<keyword evidence="2" id="KW-1003">Cell membrane</keyword>
<comment type="subcellular location">
    <subcellularLocation>
        <location evidence="1">Cell inner membrane</location>
        <topology evidence="1">Multi-pass membrane protein</topology>
    </subcellularLocation>
</comment>
<feature type="transmembrane region" description="Helical" evidence="7">
    <location>
        <begin position="248"/>
        <end position="268"/>
    </location>
</feature>
<evidence type="ECO:0000256" key="4">
    <source>
        <dbReference type="ARBA" id="ARBA00022692"/>
    </source>
</evidence>
<feature type="transmembrane region" description="Helical" evidence="7">
    <location>
        <begin position="100"/>
        <end position="128"/>
    </location>
</feature>